<keyword evidence="4" id="KW-0812">Transmembrane</keyword>
<dbReference type="eggNOG" id="KOG1192">
    <property type="taxonomic scope" value="Eukaryota"/>
</dbReference>
<dbReference type="InParanoid" id="A0A212FD09"/>
<accession>A0A212FD09</accession>
<dbReference type="Proteomes" id="UP000007151">
    <property type="component" value="Unassembled WGS sequence"/>
</dbReference>
<dbReference type="InterPro" id="IPR002213">
    <property type="entry name" value="UDP_glucos_trans"/>
</dbReference>
<dbReference type="PROSITE" id="PS00375">
    <property type="entry name" value="UDPGT"/>
    <property type="match status" value="1"/>
</dbReference>
<organism evidence="5 6">
    <name type="scientific">Danaus plexippus plexippus</name>
    <dbReference type="NCBI Taxonomy" id="278856"/>
    <lineage>
        <taxon>Eukaryota</taxon>
        <taxon>Metazoa</taxon>
        <taxon>Ecdysozoa</taxon>
        <taxon>Arthropoda</taxon>
        <taxon>Hexapoda</taxon>
        <taxon>Insecta</taxon>
        <taxon>Pterygota</taxon>
        <taxon>Neoptera</taxon>
        <taxon>Endopterygota</taxon>
        <taxon>Lepidoptera</taxon>
        <taxon>Glossata</taxon>
        <taxon>Ditrysia</taxon>
        <taxon>Papilionoidea</taxon>
        <taxon>Nymphalidae</taxon>
        <taxon>Danainae</taxon>
        <taxon>Danaini</taxon>
        <taxon>Danaina</taxon>
        <taxon>Danaus</taxon>
        <taxon>Danaus</taxon>
    </lineage>
</organism>
<feature type="transmembrane region" description="Helical" evidence="4">
    <location>
        <begin position="516"/>
        <end position="536"/>
    </location>
</feature>
<dbReference type="PANTHER" id="PTHR48043">
    <property type="entry name" value="EG:EG0003.4 PROTEIN-RELATED"/>
    <property type="match status" value="1"/>
</dbReference>
<evidence type="ECO:0000313" key="5">
    <source>
        <dbReference type="EMBL" id="OWR51610.1"/>
    </source>
</evidence>
<dbReference type="FunFam" id="3.40.50.2000:FF:000050">
    <property type="entry name" value="UDP-glucuronosyltransferase"/>
    <property type="match status" value="1"/>
</dbReference>
<evidence type="ECO:0000256" key="2">
    <source>
        <dbReference type="ARBA" id="ARBA00022676"/>
    </source>
</evidence>
<protein>
    <submittedName>
        <fullName evidence="5">UDP-glycosyltransferase UGT40L1</fullName>
    </submittedName>
</protein>
<keyword evidence="3" id="KW-0808">Transferase</keyword>
<keyword evidence="2" id="KW-0328">Glycosyltransferase</keyword>
<dbReference type="FunFam" id="3.40.50.2000:FF:000021">
    <property type="entry name" value="UDP-glucuronosyltransferase"/>
    <property type="match status" value="1"/>
</dbReference>
<dbReference type="AlphaFoldDB" id="A0A212FD09"/>
<name>A0A212FD09_DANPL</name>
<comment type="caution">
    <text evidence="5">The sequence shown here is derived from an EMBL/GenBank/DDBJ whole genome shotgun (WGS) entry which is preliminary data.</text>
</comment>
<dbReference type="SUPFAM" id="SSF53756">
    <property type="entry name" value="UDP-Glycosyltransferase/glycogen phosphorylase"/>
    <property type="match status" value="2"/>
</dbReference>
<keyword evidence="4" id="KW-1133">Transmembrane helix</keyword>
<keyword evidence="4" id="KW-0472">Membrane</keyword>
<dbReference type="Gene3D" id="3.40.50.2000">
    <property type="entry name" value="Glycogen Phosphorylase B"/>
    <property type="match status" value="3"/>
</dbReference>
<sequence>MKLQIIFSLVFLASFTQALRLLVFFPMMSKSHSILGQGMVSRLLEAGHEVVHVTAFPRDKPQANLTEINLIEASNRMKEQFQGDDNFKLKNLIGKENIGDSVFFVYMTYEISKNIIEDQTFIKFLLNPNEKFDAVIIEWFFSDIFAGIAPLFKCPLIWFGSTEAHWQILQVVDEIPNPSYSVDIFSVSKPPLNFMERLRELYRIAKKYIFISLLSTPFERSLYNSVFSDIANKRGVTLPSYDEVIYNASLLLINSHPSIGTPFRLPQNAKYIAGYHIDREVKPLPKDLQKLMDEAKHGVIYFSMGSNLKSEDMSESMKKSLLAMFSKLKQTVIWKFESDLDKVPANVHLVKWAPQQSILAHPNLKFFMTHGGQLSTTEAIHFAVPVIGIPVAADQHVNMRSVANKGFGIYIKITEDITDDLYPAIQEMLQNPSYKSKAKELSFIYHNRPLTPGDELVFWTEHVVHTRGALHLRSPALQLPFYQKFFLDLLILILVAIVLCVLMISKCTMYYTCLLLFIKLYLCHAYKVLVVFPIPWKSHYILGEATVWHLVKAGHEVTYLTPSPIENAPKGLRQIDISASSRFFPKGRFDIVSLINKKGRLMTQEQKIRTTHDYLVKSLELDNVQNFIKDSNEQYDVVVVEWLHTETMAGFASLFSCPLIWVSTMEAHTLVLSLIDEHLNPNYNVLFYSTNFSRTLWNRAKQLWSLTKILFYTWYRQNRENEDFKNIFGSAILKRGRELPYFRDVKYNASLMFGNSDVVTGDAISLPQNYIHIGGYHIKEPIEPSPSFDLKGLMDESSNGVIYFSLGSSLNITRIPRYLKKGILKSLGEVDQTVILKMDHIPEDQPKNVHTVPWAPQQYILAHPNCKLFITHGGQLSIIETLYFGIPIIGIPLFADQYNNVNRAVAKGFGKQIDFNSNTPEVLKNTIKEMMTNSSYRATAKHLSSLFIRSPTPGQRLVKSVELVARTGGAQHLRSVALNVPLYQKLYLDLILVFIIGVLGFLFVITYLYHFVTNIRRPKTLKKKD</sequence>
<dbReference type="Pfam" id="PF00201">
    <property type="entry name" value="UDPGT"/>
    <property type="match status" value="2"/>
</dbReference>
<gene>
    <name evidence="5" type="ORF">KGM_209776</name>
</gene>
<evidence type="ECO:0000313" key="6">
    <source>
        <dbReference type="Proteomes" id="UP000007151"/>
    </source>
</evidence>
<dbReference type="EMBL" id="AGBW02009118">
    <property type="protein sequence ID" value="OWR51610.1"/>
    <property type="molecule type" value="Genomic_DNA"/>
</dbReference>
<evidence type="ECO:0000256" key="1">
    <source>
        <dbReference type="ARBA" id="ARBA00009995"/>
    </source>
</evidence>
<keyword evidence="6" id="KW-1185">Reference proteome</keyword>
<evidence type="ECO:0000256" key="3">
    <source>
        <dbReference type="ARBA" id="ARBA00022679"/>
    </source>
</evidence>
<feature type="transmembrane region" description="Helical" evidence="4">
    <location>
        <begin position="986"/>
        <end position="1009"/>
    </location>
</feature>
<proteinExistence type="inferred from homology"/>
<dbReference type="InterPro" id="IPR035595">
    <property type="entry name" value="UDP_glycos_trans_CS"/>
</dbReference>
<feature type="transmembrane region" description="Helical" evidence="4">
    <location>
        <begin position="485"/>
        <end position="504"/>
    </location>
</feature>
<reference evidence="5 6" key="1">
    <citation type="journal article" date="2011" name="Cell">
        <title>The monarch butterfly genome yields insights into long-distance migration.</title>
        <authorList>
            <person name="Zhan S."/>
            <person name="Merlin C."/>
            <person name="Boore J.L."/>
            <person name="Reppert S.M."/>
        </authorList>
    </citation>
    <scope>NUCLEOTIDE SEQUENCE [LARGE SCALE GENOMIC DNA]</scope>
    <source>
        <strain evidence="5">F-2</strain>
    </source>
</reference>
<dbReference type="GO" id="GO:0008194">
    <property type="term" value="F:UDP-glycosyltransferase activity"/>
    <property type="evidence" value="ECO:0007669"/>
    <property type="project" value="InterPro"/>
</dbReference>
<comment type="similarity">
    <text evidence="1">Belongs to the UDP-glycosyltransferase family.</text>
</comment>
<dbReference type="KEGG" id="dpl:KGM_209776"/>
<dbReference type="PANTHER" id="PTHR48043:SF159">
    <property type="entry name" value="EG:EG0003.4 PROTEIN-RELATED"/>
    <property type="match status" value="1"/>
</dbReference>
<dbReference type="CDD" id="cd03784">
    <property type="entry name" value="GT1_Gtf-like"/>
    <property type="match status" value="2"/>
</dbReference>
<dbReference type="InterPro" id="IPR050271">
    <property type="entry name" value="UDP-glycosyltransferase"/>
</dbReference>
<evidence type="ECO:0000256" key="4">
    <source>
        <dbReference type="SAM" id="Phobius"/>
    </source>
</evidence>